<comment type="caution">
    <text evidence="1">The sequence shown here is derived from an EMBL/GenBank/DDBJ whole genome shotgun (WGS) entry which is preliminary data.</text>
</comment>
<dbReference type="Proteomes" id="UP000634136">
    <property type="component" value="Unassembled WGS sequence"/>
</dbReference>
<dbReference type="EMBL" id="JAAIUW010000008">
    <property type="protein sequence ID" value="KAF7820703.1"/>
    <property type="molecule type" value="Genomic_DNA"/>
</dbReference>
<protein>
    <recommendedName>
        <fullName evidence="3">Zinc knuckle CX2CX4HX4C domain-containing protein</fullName>
    </recommendedName>
</protein>
<gene>
    <name evidence="1" type="ORF">G2W53_026158</name>
</gene>
<organism evidence="1 2">
    <name type="scientific">Senna tora</name>
    <dbReference type="NCBI Taxonomy" id="362788"/>
    <lineage>
        <taxon>Eukaryota</taxon>
        <taxon>Viridiplantae</taxon>
        <taxon>Streptophyta</taxon>
        <taxon>Embryophyta</taxon>
        <taxon>Tracheophyta</taxon>
        <taxon>Spermatophyta</taxon>
        <taxon>Magnoliopsida</taxon>
        <taxon>eudicotyledons</taxon>
        <taxon>Gunneridae</taxon>
        <taxon>Pentapetalae</taxon>
        <taxon>rosids</taxon>
        <taxon>fabids</taxon>
        <taxon>Fabales</taxon>
        <taxon>Fabaceae</taxon>
        <taxon>Caesalpinioideae</taxon>
        <taxon>Cassia clade</taxon>
        <taxon>Senna</taxon>
    </lineage>
</organism>
<evidence type="ECO:0000313" key="1">
    <source>
        <dbReference type="EMBL" id="KAF7820703.1"/>
    </source>
</evidence>
<accession>A0A834TEP9</accession>
<sequence length="279" mass="32050">MEFDDTQSAFSYKLSSPHSSVHSEGQSYPEFALPHQALVDWKDMPMFRLQIIINDNWLLQGKLAGEVIQLDPLNDKEENIQVLRVKVMLDSEKPLLMGSFLPIYNGRKVWVTCTLERAYRVCEQCGRLGHLDKDYNWMVHKTSIELQWSLSSIVEILVSQSTSKIETQEDSPVHQIQGAVGSLQKLDHVEFSRVVNQKKDDLKNQEGTQIQGYVVVELDFNHSRNQVLPQLNLPTRVKDILQDNFKGWSQFNSQEPSSLLSYHLMSDFMRQGEGLALMV</sequence>
<name>A0A834TEP9_9FABA</name>
<evidence type="ECO:0008006" key="3">
    <source>
        <dbReference type="Google" id="ProtNLM"/>
    </source>
</evidence>
<reference evidence="1" key="1">
    <citation type="submission" date="2020-09" db="EMBL/GenBank/DDBJ databases">
        <title>Genome-Enabled Discovery of Anthraquinone Biosynthesis in Senna tora.</title>
        <authorList>
            <person name="Kang S.-H."/>
            <person name="Pandey R.P."/>
            <person name="Lee C.-M."/>
            <person name="Sim J.-S."/>
            <person name="Jeong J.-T."/>
            <person name="Choi B.-S."/>
            <person name="Jung M."/>
            <person name="Ginzburg D."/>
            <person name="Zhao K."/>
            <person name="Won S.Y."/>
            <person name="Oh T.-J."/>
            <person name="Yu Y."/>
            <person name="Kim N.-H."/>
            <person name="Lee O.R."/>
            <person name="Lee T.-H."/>
            <person name="Bashyal P."/>
            <person name="Kim T.-S."/>
            <person name="Lee W.-H."/>
            <person name="Kawkins C."/>
            <person name="Kim C.-K."/>
            <person name="Kim J.S."/>
            <person name="Ahn B.O."/>
            <person name="Rhee S.Y."/>
            <person name="Sohng J.K."/>
        </authorList>
    </citation>
    <scope>NUCLEOTIDE SEQUENCE</scope>
    <source>
        <tissue evidence="1">Leaf</tissue>
    </source>
</reference>
<dbReference type="OrthoDB" id="1743559at2759"/>
<proteinExistence type="predicted"/>
<keyword evidence="2" id="KW-1185">Reference proteome</keyword>
<dbReference type="AlphaFoldDB" id="A0A834TEP9"/>
<evidence type="ECO:0000313" key="2">
    <source>
        <dbReference type="Proteomes" id="UP000634136"/>
    </source>
</evidence>